<organism evidence="1 2">
    <name type="scientific">Cryphonectria parasitica (strain ATCC 38755 / EP155)</name>
    <dbReference type="NCBI Taxonomy" id="660469"/>
    <lineage>
        <taxon>Eukaryota</taxon>
        <taxon>Fungi</taxon>
        <taxon>Dikarya</taxon>
        <taxon>Ascomycota</taxon>
        <taxon>Pezizomycotina</taxon>
        <taxon>Sordariomycetes</taxon>
        <taxon>Sordariomycetidae</taxon>
        <taxon>Diaporthales</taxon>
        <taxon>Cryphonectriaceae</taxon>
        <taxon>Cryphonectria-Endothia species complex</taxon>
        <taxon>Cryphonectria</taxon>
    </lineage>
</organism>
<gene>
    <name evidence="1" type="ORF">M406DRAFT_249993</name>
</gene>
<evidence type="ECO:0000313" key="1">
    <source>
        <dbReference type="EMBL" id="KAF3769215.1"/>
    </source>
</evidence>
<accession>A0A9P4YAR3</accession>
<protein>
    <submittedName>
        <fullName evidence="1">Uncharacterized protein</fullName>
    </submittedName>
</protein>
<keyword evidence="2" id="KW-1185">Reference proteome</keyword>
<dbReference type="RefSeq" id="XP_040780176.1">
    <property type="nucleotide sequence ID" value="XM_040916662.1"/>
</dbReference>
<reference evidence="1" key="1">
    <citation type="journal article" date="2020" name="Phytopathology">
        <title>Genome sequence of the chestnut blight fungus Cryphonectria parasitica EP155: A fundamental resource for an archetypical invasive plant pathogen.</title>
        <authorList>
            <person name="Crouch J.A."/>
            <person name="Dawe A."/>
            <person name="Aerts A."/>
            <person name="Barry K."/>
            <person name="Churchill A.C.L."/>
            <person name="Grimwood J."/>
            <person name="Hillman B."/>
            <person name="Milgroom M.G."/>
            <person name="Pangilinan J."/>
            <person name="Smith M."/>
            <person name="Salamov A."/>
            <person name="Schmutz J."/>
            <person name="Yadav J."/>
            <person name="Grigoriev I.V."/>
            <person name="Nuss D."/>
        </authorList>
    </citation>
    <scope>NUCLEOTIDE SEQUENCE</scope>
    <source>
        <strain evidence="1">EP155</strain>
    </source>
</reference>
<sequence>MLCTACTFRSLVCKMMDDAKRCSQYICHARSCNGCEVSVSACKFSFSSFLIPLLMLFFFP</sequence>
<proteinExistence type="predicted"/>
<evidence type="ECO:0000313" key="2">
    <source>
        <dbReference type="Proteomes" id="UP000803844"/>
    </source>
</evidence>
<dbReference type="EMBL" id="MU032345">
    <property type="protein sequence ID" value="KAF3769215.1"/>
    <property type="molecule type" value="Genomic_DNA"/>
</dbReference>
<comment type="caution">
    <text evidence="1">The sequence shown here is derived from an EMBL/GenBank/DDBJ whole genome shotgun (WGS) entry which is preliminary data.</text>
</comment>
<dbReference type="GeneID" id="63833791"/>
<dbReference type="AlphaFoldDB" id="A0A9P4YAR3"/>
<dbReference type="Proteomes" id="UP000803844">
    <property type="component" value="Unassembled WGS sequence"/>
</dbReference>
<name>A0A9P4YAR3_CRYP1</name>